<feature type="non-terminal residue" evidence="2">
    <location>
        <position position="245"/>
    </location>
</feature>
<dbReference type="InterPro" id="IPR011009">
    <property type="entry name" value="Kinase-like_dom_sf"/>
</dbReference>
<dbReference type="InterPro" id="IPR050122">
    <property type="entry name" value="RTK"/>
</dbReference>
<evidence type="ECO:0000313" key="3">
    <source>
        <dbReference type="EnsemblProtists" id="EKX47444"/>
    </source>
</evidence>
<dbReference type="OrthoDB" id="3256376at2759"/>
<accession>L1JH20</accession>
<dbReference type="Gene3D" id="1.10.510.10">
    <property type="entry name" value="Transferase(Phosphotransferase) domain 1"/>
    <property type="match status" value="1"/>
</dbReference>
<evidence type="ECO:0000313" key="2">
    <source>
        <dbReference type="EMBL" id="EKX47444.1"/>
    </source>
</evidence>
<dbReference type="Pfam" id="PF07714">
    <property type="entry name" value="PK_Tyr_Ser-Thr"/>
    <property type="match status" value="1"/>
</dbReference>
<dbReference type="PANTHER" id="PTHR24416">
    <property type="entry name" value="TYROSINE-PROTEIN KINASE RECEPTOR"/>
    <property type="match status" value="1"/>
</dbReference>
<dbReference type="GO" id="GO:0005524">
    <property type="term" value="F:ATP binding"/>
    <property type="evidence" value="ECO:0007669"/>
    <property type="project" value="InterPro"/>
</dbReference>
<dbReference type="HOGENOM" id="CLU_000288_7_40_1"/>
<dbReference type="InterPro" id="IPR008266">
    <property type="entry name" value="Tyr_kinase_AS"/>
</dbReference>
<dbReference type="AlphaFoldDB" id="L1JH20"/>
<reference evidence="2 4" key="1">
    <citation type="journal article" date="2012" name="Nature">
        <title>Algal genomes reveal evolutionary mosaicism and the fate of nucleomorphs.</title>
        <authorList>
            <consortium name="DOE Joint Genome Institute"/>
            <person name="Curtis B.A."/>
            <person name="Tanifuji G."/>
            <person name="Burki F."/>
            <person name="Gruber A."/>
            <person name="Irimia M."/>
            <person name="Maruyama S."/>
            <person name="Arias M.C."/>
            <person name="Ball S.G."/>
            <person name="Gile G.H."/>
            <person name="Hirakawa Y."/>
            <person name="Hopkins J.F."/>
            <person name="Kuo A."/>
            <person name="Rensing S.A."/>
            <person name="Schmutz J."/>
            <person name="Symeonidi A."/>
            <person name="Elias M."/>
            <person name="Eveleigh R.J."/>
            <person name="Herman E.K."/>
            <person name="Klute M.J."/>
            <person name="Nakayama T."/>
            <person name="Obornik M."/>
            <person name="Reyes-Prieto A."/>
            <person name="Armbrust E.V."/>
            <person name="Aves S.J."/>
            <person name="Beiko R.G."/>
            <person name="Coutinho P."/>
            <person name="Dacks J.B."/>
            <person name="Durnford D.G."/>
            <person name="Fast N.M."/>
            <person name="Green B.R."/>
            <person name="Grisdale C.J."/>
            <person name="Hempel F."/>
            <person name="Henrissat B."/>
            <person name="Hoppner M.P."/>
            <person name="Ishida K."/>
            <person name="Kim E."/>
            <person name="Koreny L."/>
            <person name="Kroth P.G."/>
            <person name="Liu Y."/>
            <person name="Malik S.B."/>
            <person name="Maier U.G."/>
            <person name="McRose D."/>
            <person name="Mock T."/>
            <person name="Neilson J.A."/>
            <person name="Onodera N.T."/>
            <person name="Poole A.M."/>
            <person name="Pritham E.J."/>
            <person name="Richards T.A."/>
            <person name="Rocap G."/>
            <person name="Roy S.W."/>
            <person name="Sarai C."/>
            <person name="Schaack S."/>
            <person name="Shirato S."/>
            <person name="Slamovits C.H."/>
            <person name="Spencer D.F."/>
            <person name="Suzuki S."/>
            <person name="Worden A.Z."/>
            <person name="Zauner S."/>
            <person name="Barry K."/>
            <person name="Bell C."/>
            <person name="Bharti A.K."/>
            <person name="Crow J.A."/>
            <person name="Grimwood J."/>
            <person name="Kramer R."/>
            <person name="Lindquist E."/>
            <person name="Lucas S."/>
            <person name="Salamov A."/>
            <person name="McFadden G.I."/>
            <person name="Lane C.E."/>
            <person name="Keeling P.J."/>
            <person name="Gray M.W."/>
            <person name="Grigoriev I.V."/>
            <person name="Archibald J.M."/>
        </authorList>
    </citation>
    <scope>NUCLEOTIDE SEQUENCE</scope>
    <source>
        <strain evidence="2 4">CCMP2712</strain>
    </source>
</reference>
<dbReference type="PROSITE" id="PS00109">
    <property type="entry name" value="PROTEIN_KINASE_TYR"/>
    <property type="match status" value="1"/>
</dbReference>
<gene>
    <name evidence="2" type="ORF">GUITHDRAFT_69679</name>
</gene>
<reference evidence="4" key="2">
    <citation type="submission" date="2012-11" db="EMBL/GenBank/DDBJ databases">
        <authorList>
            <person name="Kuo A."/>
            <person name="Curtis B.A."/>
            <person name="Tanifuji G."/>
            <person name="Burki F."/>
            <person name="Gruber A."/>
            <person name="Irimia M."/>
            <person name="Maruyama S."/>
            <person name="Arias M.C."/>
            <person name="Ball S.G."/>
            <person name="Gile G.H."/>
            <person name="Hirakawa Y."/>
            <person name="Hopkins J.F."/>
            <person name="Rensing S.A."/>
            <person name="Schmutz J."/>
            <person name="Symeonidi A."/>
            <person name="Elias M."/>
            <person name="Eveleigh R.J."/>
            <person name="Herman E.K."/>
            <person name="Klute M.J."/>
            <person name="Nakayama T."/>
            <person name="Obornik M."/>
            <person name="Reyes-Prieto A."/>
            <person name="Armbrust E.V."/>
            <person name="Aves S.J."/>
            <person name="Beiko R.G."/>
            <person name="Coutinho P."/>
            <person name="Dacks J.B."/>
            <person name="Durnford D.G."/>
            <person name="Fast N.M."/>
            <person name="Green B.R."/>
            <person name="Grisdale C."/>
            <person name="Hempe F."/>
            <person name="Henrissat B."/>
            <person name="Hoppner M.P."/>
            <person name="Ishida K.-I."/>
            <person name="Kim E."/>
            <person name="Koreny L."/>
            <person name="Kroth P.G."/>
            <person name="Liu Y."/>
            <person name="Malik S.-B."/>
            <person name="Maier U.G."/>
            <person name="McRose D."/>
            <person name="Mock T."/>
            <person name="Neilson J.A."/>
            <person name="Onodera N.T."/>
            <person name="Poole A.M."/>
            <person name="Pritham E.J."/>
            <person name="Richards T.A."/>
            <person name="Rocap G."/>
            <person name="Roy S.W."/>
            <person name="Sarai C."/>
            <person name="Schaack S."/>
            <person name="Shirato S."/>
            <person name="Slamovits C.H."/>
            <person name="Spencer D.F."/>
            <person name="Suzuki S."/>
            <person name="Worden A.Z."/>
            <person name="Zauner S."/>
            <person name="Barry K."/>
            <person name="Bell C."/>
            <person name="Bharti A.K."/>
            <person name="Crow J.A."/>
            <person name="Grimwood J."/>
            <person name="Kramer R."/>
            <person name="Lindquist E."/>
            <person name="Lucas S."/>
            <person name="Salamov A."/>
            <person name="McFadden G.I."/>
            <person name="Lane C.E."/>
            <person name="Keeling P.J."/>
            <person name="Gray M.W."/>
            <person name="Grigoriev I.V."/>
            <person name="Archibald J.M."/>
        </authorList>
    </citation>
    <scope>NUCLEOTIDE SEQUENCE</scope>
    <source>
        <strain evidence="4">CCMP2712</strain>
    </source>
</reference>
<dbReference type="Proteomes" id="UP000011087">
    <property type="component" value="Unassembled WGS sequence"/>
</dbReference>
<dbReference type="SUPFAM" id="SSF56112">
    <property type="entry name" value="Protein kinase-like (PK-like)"/>
    <property type="match status" value="1"/>
</dbReference>
<dbReference type="eggNOG" id="KOG0196">
    <property type="taxonomic scope" value="Eukaryota"/>
</dbReference>
<dbReference type="STRING" id="905079.L1JH20"/>
<dbReference type="OMA" id="ISNTICI"/>
<dbReference type="InterPro" id="IPR000719">
    <property type="entry name" value="Prot_kinase_dom"/>
</dbReference>
<dbReference type="GO" id="GO:0004714">
    <property type="term" value="F:transmembrane receptor protein tyrosine kinase activity"/>
    <property type="evidence" value="ECO:0007669"/>
    <property type="project" value="TreeGrafter"/>
</dbReference>
<dbReference type="SMART" id="SM00219">
    <property type="entry name" value="TyrKc"/>
    <property type="match status" value="1"/>
</dbReference>
<dbReference type="PaxDb" id="55529-EKX47444"/>
<dbReference type="GO" id="GO:0007169">
    <property type="term" value="P:cell surface receptor protein tyrosine kinase signaling pathway"/>
    <property type="evidence" value="ECO:0007669"/>
    <property type="project" value="TreeGrafter"/>
</dbReference>
<proteinExistence type="predicted"/>
<dbReference type="InterPro" id="IPR020635">
    <property type="entry name" value="Tyr_kinase_cat_dom"/>
</dbReference>
<dbReference type="GeneID" id="17304107"/>
<dbReference type="RefSeq" id="XP_005834424.1">
    <property type="nucleotide sequence ID" value="XM_005834367.1"/>
</dbReference>
<organism evidence="2">
    <name type="scientific">Guillardia theta (strain CCMP2712)</name>
    <name type="common">Cryptophyte</name>
    <dbReference type="NCBI Taxonomy" id="905079"/>
    <lineage>
        <taxon>Eukaryota</taxon>
        <taxon>Cryptophyceae</taxon>
        <taxon>Pyrenomonadales</taxon>
        <taxon>Geminigeraceae</taxon>
        <taxon>Guillardia</taxon>
    </lineage>
</organism>
<dbReference type="EMBL" id="JH992990">
    <property type="protein sequence ID" value="EKX47444.1"/>
    <property type="molecule type" value="Genomic_DNA"/>
</dbReference>
<dbReference type="EnsemblProtists" id="EKX47444">
    <property type="protein sequence ID" value="EKX47444"/>
    <property type="gene ID" value="GUITHDRAFT_69679"/>
</dbReference>
<dbReference type="KEGG" id="gtt:GUITHDRAFT_69679"/>
<evidence type="ECO:0000259" key="1">
    <source>
        <dbReference type="PROSITE" id="PS50011"/>
    </source>
</evidence>
<evidence type="ECO:0000313" key="4">
    <source>
        <dbReference type="Proteomes" id="UP000011087"/>
    </source>
</evidence>
<dbReference type="GO" id="GO:0005886">
    <property type="term" value="C:plasma membrane"/>
    <property type="evidence" value="ECO:0007669"/>
    <property type="project" value="TreeGrafter"/>
</dbReference>
<sequence length="245" mass="28031">MTSNSIRAVRYQQVRSRQVAVLKVRRGDDDMTEAGVLLKLGRHPRIVRFIGQCEDKDGRLLVTEFAEYGSLSDALCHELRGQVSLEHQLVMMQQIAQGMEHVADHAVVHRDLAARNVLLFKFDVNDVRKTSVKVTDLGLATELNNRTHATLGEGAQPYRYMPPESIQFRQFSEKSDVWAYGVTCWEILTCAKIPYYNITQDDGVIQFVCSGGRLQRDEIEGECPDTLWELMEDCWRTNHGDRPKF</sequence>
<dbReference type="PROSITE" id="PS50011">
    <property type="entry name" value="PROTEIN_KINASE_DOM"/>
    <property type="match status" value="1"/>
</dbReference>
<keyword evidence="4" id="KW-1185">Reference proteome</keyword>
<dbReference type="PANTHER" id="PTHR24416:SF617">
    <property type="entry name" value="RET ONCOGENE, ISOFORM A"/>
    <property type="match status" value="1"/>
</dbReference>
<dbReference type="GO" id="GO:0043235">
    <property type="term" value="C:receptor complex"/>
    <property type="evidence" value="ECO:0007669"/>
    <property type="project" value="TreeGrafter"/>
</dbReference>
<feature type="domain" description="Protein kinase" evidence="1">
    <location>
        <begin position="1"/>
        <end position="245"/>
    </location>
</feature>
<dbReference type="PIRSF" id="PIRSF000654">
    <property type="entry name" value="Integrin-linked_kinase"/>
    <property type="match status" value="1"/>
</dbReference>
<dbReference type="InterPro" id="IPR001245">
    <property type="entry name" value="Ser-Thr/Tyr_kinase_cat_dom"/>
</dbReference>
<name>L1JH20_GUITC</name>
<dbReference type="PRINTS" id="PR00109">
    <property type="entry name" value="TYRKINASE"/>
</dbReference>
<reference evidence="3" key="3">
    <citation type="submission" date="2015-06" db="UniProtKB">
        <authorList>
            <consortium name="EnsemblProtists"/>
        </authorList>
    </citation>
    <scope>IDENTIFICATION</scope>
</reference>
<protein>
    <recommendedName>
        <fullName evidence="1">Protein kinase domain-containing protein</fullName>
    </recommendedName>
</protein>